<evidence type="ECO:0000313" key="10">
    <source>
        <dbReference type="Proteomes" id="UP000196475"/>
    </source>
</evidence>
<keyword evidence="6 8" id="KW-0472">Membrane</keyword>
<feature type="transmembrane region" description="Helical" evidence="8">
    <location>
        <begin position="33"/>
        <end position="51"/>
    </location>
</feature>
<dbReference type="SUPFAM" id="SSF103481">
    <property type="entry name" value="Multidrug resistance efflux transporter EmrE"/>
    <property type="match status" value="1"/>
</dbReference>
<evidence type="ECO:0000256" key="5">
    <source>
        <dbReference type="ARBA" id="ARBA00022989"/>
    </source>
</evidence>
<keyword evidence="5 8" id="KW-1133">Transmembrane helix</keyword>
<comment type="similarity">
    <text evidence="7">Belongs to the drug/metabolite transporter (DMT) superfamily. Small multidrug resistance (SMR) (TC 2.A.7.1) family.</text>
</comment>
<dbReference type="GO" id="GO:0022857">
    <property type="term" value="F:transmembrane transporter activity"/>
    <property type="evidence" value="ECO:0007669"/>
    <property type="project" value="InterPro"/>
</dbReference>
<evidence type="ECO:0000256" key="3">
    <source>
        <dbReference type="ARBA" id="ARBA00022475"/>
    </source>
</evidence>
<keyword evidence="3" id="KW-1003">Cell membrane</keyword>
<dbReference type="Gene3D" id="1.10.3730.20">
    <property type="match status" value="1"/>
</dbReference>
<sequence>MKPFLYLLLAIISEVIATSSLKASQGFTRWWPSLWVVIGYGAAFYLLSLSLKHIPLGIAYAIWSGLGTVGVVVIGLIVWRETLNVYSVIGIALILIGTVILNLTKVEA</sequence>
<accession>A0A1Y3PVW2</accession>
<dbReference type="PANTHER" id="PTHR30561">
    <property type="entry name" value="SMR FAMILY PROTON-DEPENDENT DRUG EFFLUX TRANSPORTER SUGE"/>
    <property type="match status" value="1"/>
</dbReference>
<dbReference type="InterPro" id="IPR000390">
    <property type="entry name" value="Small_drug/metabolite_transptr"/>
</dbReference>
<dbReference type="EMBL" id="LZRT01000060">
    <property type="protein sequence ID" value="OUM88499.1"/>
    <property type="molecule type" value="Genomic_DNA"/>
</dbReference>
<evidence type="ECO:0000256" key="2">
    <source>
        <dbReference type="ARBA" id="ARBA00022448"/>
    </source>
</evidence>
<dbReference type="PANTHER" id="PTHR30561:SF1">
    <property type="entry name" value="MULTIDRUG TRANSPORTER EMRE"/>
    <property type="match status" value="1"/>
</dbReference>
<proteinExistence type="inferred from homology"/>
<comment type="caution">
    <text evidence="9">The sequence shown here is derived from an EMBL/GenBank/DDBJ whole genome shotgun (WGS) entry which is preliminary data.</text>
</comment>
<evidence type="ECO:0008006" key="11">
    <source>
        <dbReference type="Google" id="ProtNLM"/>
    </source>
</evidence>
<dbReference type="InterPro" id="IPR045324">
    <property type="entry name" value="Small_multidrug_res"/>
</dbReference>
<reference evidence="10" key="1">
    <citation type="submission" date="2016-06" db="EMBL/GenBank/DDBJ databases">
        <authorList>
            <person name="Nascimento L."/>
            <person name="Pereira R.V."/>
            <person name="Martins L.F."/>
            <person name="Quaggio R.B."/>
            <person name="Silva A.M."/>
            <person name="Setubal J.C."/>
        </authorList>
    </citation>
    <scope>NUCLEOTIDE SEQUENCE [LARGE SCALE GENOMIC DNA]</scope>
</reference>
<evidence type="ECO:0000313" key="9">
    <source>
        <dbReference type="EMBL" id="OUM88499.1"/>
    </source>
</evidence>
<keyword evidence="2" id="KW-0813">Transport</keyword>
<evidence type="ECO:0000256" key="8">
    <source>
        <dbReference type="SAM" id="Phobius"/>
    </source>
</evidence>
<feature type="transmembrane region" description="Helical" evidence="8">
    <location>
        <begin position="58"/>
        <end position="79"/>
    </location>
</feature>
<gene>
    <name evidence="9" type="ORF">BAA01_05190</name>
</gene>
<dbReference type="AlphaFoldDB" id="A0A1Y3PVW2"/>
<evidence type="ECO:0000256" key="7">
    <source>
        <dbReference type="RuleBase" id="RU003942"/>
    </source>
</evidence>
<dbReference type="FunFam" id="1.10.3730.20:FF:000001">
    <property type="entry name" value="Quaternary ammonium compound resistance transporter SugE"/>
    <property type="match status" value="1"/>
</dbReference>
<evidence type="ECO:0000256" key="1">
    <source>
        <dbReference type="ARBA" id="ARBA00004651"/>
    </source>
</evidence>
<organism evidence="9 10">
    <name type="scientific">Bacillus thermozeamaize</name>
    <dbReference type="NCBI Taxonomy" id="230954"/>
    <lineage>
        <taxon>Bacteria</taxon>
        <taxon>Bacillati</taxon>
        <taxon>Bacillota</taxon>
        <taxon>Bacilli</taxon>
        <taxon>Bacillales</taxon>
        <taxon>Bacillaceae</taxon>
        <taxon>Bacillus</taxon>
    </lineage>
</organism>
<dbReference type="GO" id="GO:0005886">
    <property type="term" value="C:plasma membrane"/>
    <property type="evidence" value="ECO:0007669"/>
    <property type="project" value="UniProtKB-SubCell"/>
</dbReference>
<feature type="transmembrane region" description="Helical" evidence="8">
    <location>
        <begin position="85"/>
        <end position="104"/>
    </location>
</feature>
<dbReference type="Proteomes" id="UP000196475">
    <property type="component" value="Unassembled WGS sequence"/>
</dbReference>
<name>A0A1Y3PVW2_9BACI</name>
<dbReference type="InterPro" id="IPR037185">
    <property type="entry name" value="EmrE-like"/>
</dbReference>
<protein>
    <recommendedName>
        <fullName evidence="11">Multidrug transporter</fullName>
    </recommendedName>
</protein>
<keyword evidence="4 7" id="KW-0812">Transmembrane</keyword>
<evidence type="ECO:0000256" key="6">
    <source>
        <dbReference type="ARBA" id="ARBA00023136"/>
    </source>
</evidence>
<dbReference type="Pfam" id="PF00893">
    <property type="entry name" value="Multi_Drug_Res"/>
    <property type="match status" value="1"/>
</dbReference>
<evidence type="ECO:0000256" key="4">
    <source>
        <dbReference type="ARBA" id="ARBA00022692"/>
    </source>
</evidence>
<comment type="subcellular location">
    <subcellularLocation>
        <location evidence="1 7">Cell membrane</location>
        <topology evidence="1 7">Multi-pass membrane protein</topology>
    </subcellularLocation>
</comment>